<accession>A0A2W4J8K4</accession>
<dbReference type="Proteomes" id="UP000249324">
    <property type="component" value="Unassembled WGS sequence"/>
</dbReference>
<gene>
    <name evidence="2" type="ORF">DIU77_001520</name>
    <name evidence="3" type="ORF">DIU77_12290</name>
</gene>
<reference evidence="2" key="4">
    <citation type="submission" date="2023-08" db="EMBL/GenBank/DDBJ databases">
        <authorList>
            <person name="Guima S.E.S."/>
            <person name="Martins L.F."/>
            <person name="Silva A.M."/>
            <person name="Setubal J.C."/>
        </authorList>
    </citation>
    <scope>NUCLEOTIDE SEQUENCE</scope>
    <source>
        <strain evidence="2">ZC4RG45</strain>
    </source>
</reference>
<comment type="caution">
    <text evidence="3">The sequence shown here is derived from an EMBL/GenBank/DDBJ whole genome shotgun (WGS) entry which is preliminary data.</text>
</comment>
<sequence>MPERTPKESQEAVDDLERKVFGHTKDQRRDPEEGAEANRPIDPSETTAEEGGHSGTEPPG</sequence>
<feature type="region of interest" description="Disordered" evidence="1">
    <location>
        <begin position="1"/>
        <end position="60"/>
    </location>
</feature>
<name>A0A2W4J8K4_9PSEU</name>
<dbReference type="EMBL" id="QGUI01000470">
    <property type="protein sequence ID" value="PZM95500.1"/>
    <property type="molecule type" value="Genomic_DNA"/>
</dbReference>
<evidence type="ECO:0000313" key="3">
    <source>
        <dbReference type="EMBL" id="PZM95500.1"/>
    </source>
</evidence>
<evidence type="ECO:0000313" key="2">
    <source>
        <dbReference type="EMBL" id="MFO7190912.1"/>
    </source>
</evidence>
<dbReference type="AlphaFoldDB" id="A0A2W4J8K4"/>
<reference evidence="3" key="2">
    <citation type="submission" date="2018-05" db="EMBL/GenBank/DDBJ databases">
        <authorList>
            <person name="Lanie J.A."/>
            <person name="Ng W.-L."/>
            <person name="Kazmierczak K.M."/>
            <person name="Andrzejewski T.M."/>
            <person name="Davidsen T.M."/>
            <person name="Wayne K.J."/>
            <person name="Tettelin H."/>
            <person name="Glass J.I."/>
            <person name="Rusch D."/>
            <person name="Podicherti R."/>
            <person name="Tsui H.-C.T."/>
            <person name="Winkler M.E."/>
        </authorList>
    </citation>
    <scope>NUCLEOTIDE SEQUENCE</scope>
    <source>
        <strain evidence="3">ZC4RG45</strain>
    </source>
</reference>
<reference evidence="2 4" key="3">
    <citation type="journal article" date="2021" name="BMC Genomics">
        <title>Genome-resolved metagenome and metatranscriptome analyses of thermophilic composting reveal key bacterial players and their metabolic interactions.</title>
        <authorList>
            <person name="Braga L.P.P."/>
            <person name="Pereira R.V."/>
            <person name="Martins L.F."/>
            <person name="Moura L.M.S."/>
            <person name="Sanchez F.B."/>
            <person name="Patane J.S.L."/>
            <person name="da Silva A.M."/>
            <person name="Setubal J.C."/>
        </authorList>
    </citation>
    <scope>NUCLEOTIDE SEQUENCE [LARGE SCALE GENOMIC DNA]</scope>
    <source>
        <strain evidence="2">ZC4RG45</strain>
    </source>
</reference>
<dbReference type="STRING" id="1111738.GCA_000427905_01026"/>
<dbReference type="EMBL" id="QGUI02000008">
    <property type="protein sequence ID" value="MFO7190912.1"/>
    <property type="molecule type" value="Genomic_DNA"/>
</dbReference>
<feature type="compositionally biased region" description="Basic and acidic residues" evidence="1">
    <location>
        <begin position="1"/>
        <end position="32"/>
    </location>
</feature>
<evidence type="ECO:0000313" key="4">
    <source>
        <dbReference type="Proteomes" id="UP000249324"/>
    </source>
</evidence>
<proteinExistence type="predicted"/>
<evidence type="ECO:0000256" key="1">
    <source>
        <dbReference type="SAM" id="MobiDB-lite"/>
    </source>
</evidence>
<organism evidence="3">
    <name type="scientific">Thermocrispum agreste</name>
    <dbReference type="NCBI Taxonomy" id="37925"/>
    <lineage>
        <taxon>Bacteria</taxon>
        <taxon>Bacillati</taxon>
        <taxon>Actinomycetota</taxon>
        <taxon>Actinomycetes</taxon>
        <taxon>Pseudonocardiales</taxon>
        <taxon>Pseudonocardiaceae</taxon>
        <taxon>Thermocrispum</taxon>
    </lineage>
</organism>
<protein>
    <submittedName>
        <fullName evidence="3">Uncharacterized protein</fullName>
    </submittedName>
</protein>
<reference evidence="2" key="1">
    <citation type="submission" date="2018-05" db="EMBL/GenBank/DDBJ databases">
        <authorList>
            <person name="Moura L."/>
            <person name="Setubal J.C."/>
        </authorList>
    </citation>
    <scope>NUCLEOTIDE SEQUENCE</scope>
    <source>
        <strain evidence="2">ZC4RG45</strain>
    </source>
</reference>